<dbReference type="EMBL" id="PCXL01000011">
    <property type="protein sequence ID" value="PIR38386.1"/>
    <property type="molecule type" value="Genomic_DNA"/>
</dbReference>
<dbReference type="Proteomes" id="UP000231333">
    <property type="component" value="Unassembled WGS sequence"/>
</dbReference>
<comment type="caution">
    <text evidence="1">The sequence shown here is derived from an EMBL/GenBank/DDBJ whole genome shotgun (WGS) entry which is preliminary data.</text>
</comment>
<proteinExistence type="predicted"/>
<reference evidence="1 2" key="1">
    <citation type="submission" date="2017-09" db="EMBL/GenBank/DDBJ databases">
        <title>Depth-based differentiation of microbial function through sediment-hosted aquifers and enrichment of novel symbionts in the deep terrestrial subsurface.</title>
        <authorList>
            <person name="Probst A.J."/>
            <person name="Ladd B."/>
            <person name="Jarett J.K."/>
            <person name="Geller-Mcgrath D.E."/>
            <person name="Sieber C.M."/>
            <person name="Emerson J.B."/>
            <person name="Anantharaman K."/>
            <person name="Thomas B.C."/>
            <person name="Malmstrom R."/>
            <person name="Stieglmeier M."/>
            <person name="Klingl A."/>
            <person name="Woyke T."/>
            <person name="Ryan C.M."/>
            <person name="Banfield J.F."/>
        </authorList>
    </citation>
    <scope>NUCLEOTIDE SEQUENCE [LARGE SCALE GENOMIC DNA]</scope>
    <source>
        <strain evidence="1">CG10_big_fil_rev_8_21_14_0_10_42_12</strain>
    </source>
</reference>
<dbReference type="AlphaFoldDB" id="A0A2H0QWL5"/>
<organism evidence="1 2">
    <name type="scientific">Candidatus Zambryskibacteria bacterium CG10_big_fil_rev_8_21_14_0_10_42_12</name>
    <dbReference type="NCBI Taxonomy" id="1975115"/>
    <lineage>
        <taxon>Bacteria</taxon>
        <taxon>Candidatus Zambryskiibacteriota</taxon>
    </lineage>
</organism>
<name>A0A2H0QWL5_9BACT</name>
<evidence type="ECO:0000313" key="1">
    <source>
        <dbReference type="EMBL" id="PIR38386.1"/>
    </source>
</evidence>
<sequence length="83" mass="8921">MYVIVSSLEGFAMTLGQAQNAIACICDGTATPEQVCQLNEAAFERGDDFLAQVGNAFAFPSGHVRELINVAVEAHFPSKEDEE</sequence>
<gene>
    <name evidence="1" type="ORF">COV34_02150</name>
</gene>
<evidence type="ECO:0000313" key="2">
    <source>
        <dbReference type="Proteomes" id="UP000231333"/>
    </source>
</evidence>
<protein>
    <submittedName>
        <fullName evidence="1">Uncharacterized protein</fullName>
    </submittedName>
</protein>
<accession>A0A2H0QWL5</accession>